<dbReference type="AlphaFoldDB" id="A0A7J3I944"/>
<evidence type="ECO:0000313" key="3">
    <source>
        <dbReference type="EMBL" id="HGQ18613.1"/>
    </source>
</evidence>
<proteinExistence type="predicted"/>
<evidence type="ECO:0000256" key="1">
    <source>
        <dbReference type="SAM" id="MobiDB-lite"/>
    </source>
</evidence>
<organism evidence="2">
    <name type="scientific">Ignisphaera aggregans</name>
    <dbReference type="NCBI Taxonomy" id="334771"/>
    <lineage>
        <taxon>Archaea</taxon>
        <taxon>Thermoproteota</taxon>
        <taxon>Thermoprotei</taxon>
        <taxon>Desulfurococcales</taxon>
        <taxon>Desulfurococcaceae</taxon>
        <taxon>Ignisphaera</taxon>
    </lineage>
</organism>
<evidence type="ECO:0000313" key="2">
    <source>
        <dbReference type="EMBL" id="HGN37269.1"/>
    </source>
</evidence>
<feature type="compositionally biased region" description="Basic and acidic residues" evidence="1">
    <location>
        <begin position="105"/>
        <end position="115"/>
    </location>
</feature>
<comment type="caution">
    <text evidence="2">The sequence shown here is derived from an EMBL/GenBank/DDBJ whole genome shotgun (WGS) entry which is preliminary data.</text>
</comment>
<name>A0A7J3I944_9CREN</name>
<feature type="region of interest" description="Disordered" evidence="1">
    <location>
        <begin position="105"/>
        <end position="132"/>
    </location>
</feature>
<dbReference type="EMBL" id="DTAI01000207">
    <property type="protein sequence ID" value="HGN37269.1"/>
    <property type="molecule type" value="Genomic_DNA"/>
</dbReference>
<dbReference type="EMBL" id="DTBZ01000124">
    <property type="protein sequence ID" value="HGQ18613.1"/>
    <property type="molecule type" value="Genomic_DNA"/>
</dbReference>
<protein>
    <recommendedName>
        <fullName evidence="4">Transcription elongation factor</fullName>
    </recommendedName>
</protein>
<reference evidence="2" key="1">
    <citation type="journal article" date="2020" name="mSystems">
        <title>Genome- and Community-Level Interaction Insights into Carbon Utilization and Element Cycling Functions of Hydrothermarchaeota in Hydrothermal Sediment.</title>
        <authorList>
            <person name="Zhou Z."/>
            <person name="Liu Y."/>
            <person name="Xu W."/>
            <person name="Pan J."/>
            <person name="Luo Z.H."/>
            <person name="Li M."/>
        </authorList>
    </citation>
    <scope>NUCLEOTIDE SEQUENCE [LARGE SCALE GENOMIC DNA]</scope>
    <source>
        <strain evidence="2">SpSt-618</strain>
        <strain evidence="3">SpSt-657</strain>
    </source>
</reference>
<feature type="compositionally biased region" description="Acidic residues" evidence="1">
    <location>
        <begin position="116"/>
        <end position="125"/>
    </location>
</feature>
<gene>
    <name evidence="2" type="ORF">ENT87_06965</name>
    <name evidence="3" type="ORF">ENU30_06550</name>
</gene>
<evidence type="ECO:0008006" key="4">
    <source>
        <dbReference type="Google" id="ProtNLM"/>
    </source>
</evidence>
<dbReference type="SUPFAM" id="SSF57783">
    <property type="entry name" value="Zinc beta-ribbon"/>
    <property type="match status" value="1"/>
</dbReference>
<sequence length="132" mass="15002">MMCMARRRSKWRRTTAIVKKMMQEARKARAYESLRQCPVCGNPHSLSIDVNEDKVSGRKSAFIRCASCGFEYTMDSLPPIADVFWVYSKLLDNIHGASIQSRPVHEGVTEGAKEEVGEEGEELNIEIEKYSE</sequence>
<accession>A0A7J3I944</accession>